<dbReference type="AlphaFoldDB" id="A0A1R2ALQ7"/>
<feature type="region of interest" description="Disordered" evidence="2">
    <location>
        <begin position="1"/>
        <end position="26"/>
    </location>
</feature>
<protein>
    <submittedName>
        <fullName evidence="3">Uncharacterized protein</fullName>
    </submittedName>
</protein>
<evidence type="ECO:0000256" key="2">
    <source>
        <dbReference type="SAM" id="MobiDB-lite"/>
    </source>
</evidence>
<feature type="coiled-coil region" evidence="1">
    <location>
        <begin position="247"/>
        <end position="341"/>
    </location>
</feature>
<accession>A0A1R2ALQ7</accession>
<dbReference type="EMBL" id="MPUH01002124">
    <property type="protein sequence ID" value="OMJ65461.1"/>
    <property type="molecule type" value="Genomic_DNA"/>
</dbReference>
<dbReference type="Proteomes" id="UP000187209">
    <property type="component" value="Unassembled WGS sequence"/>
</dbReference>
<organism evidence="3 4">
    <name type="scientific">Stentor coeruleus</name>
    <dbReference type="NCBI Taxonomy" id="5963"/>
    <lineage>
        <taxon>Eukaryota</taxon>
        <taxon>Sar</taxon>
        <taxon>Alveolata</taxon>
        <taxon>Ciliophora</taxon>
        <taxon>Postciliodesmatophora</taxon>
        <taxon>Heterotrichea</taxon>
        <taxon>Heterotrichida</taxon>
        <taxon>Stentoridae</taxon>
        <taxon>Stentor</taxon>
    </lineage>
</organism>
<keyword evidence="1" id="KW-0175">Coiled coil</keyword>
<dbReference type="OrthoDB" id="10255522at2759"/>
<evidence type="ECO:0000256" key="1">
    <source>
        <dbReference type="SAM" id="Coils"/>
    </source>
</evidence>
<evidence type="ECO:0000313" key="3">
    <source>
        <dbReference type="EMBL" id="OMJ65461.1"/>
    </source>
</evidence>
<reference evidence="3 4" key="1">
    <citation type="submission" date="2016-11" db="EMBL/GenBank/DDBJ databases">
        <title>The macronuclear genome of Stentor coeruleus: a giant cell with tiny introns.</title>
        <authorList>
            <person name="Slabodnick M."/>
            <person name="Ruby J.G."/>
            <person name="Reiff S.B."/>
            <person name="Swart E.C."/>
            <person name="Gosai S."/>
            <person name="Prabakaran S."/>
            <person name="Witkowska E."/>
            <person name="Larue G.E."/>
            <person name="Fisher S."/>
            <person name="Freeman R.M."/>
            <person name="Gunawardena J."/>
            <person name="Chu W."/>
            <person name="Stover N.A."/>
            <person name="Gregory B.D."/>
            <person name="Nowacki M."/>
            <person name="Derisi J."/>
            <person name="Roy S.W."/>
            <person name="Marshall W.F."/>
            <person name="Sood P."/>
        </authorList>
    </citation>
    <scope>NUCLEOTIDE SEQUENCE [LARGE SCALE GENOMIC DNA]</scope>
    <source>
        <strain evidence="3">WM001</strain>
    </source>
</reference>
<feature type="coiled-coil region" evidence="1">
    <location>
        <begin position="513"/>
        <end position="540"/>
    </location>
</feature>
<comment type="caution">
    <text evidence="3">The sequence shown here is derived from an EMBL/GenBank/DDBJ whole genome shotgun (WGS) entry which is preliminary data.</text>
</comment>
<keyword evidence="4" id="KW-1185">Reference proteome</keyword>
<name>A0A1R2ALQ7_9CILI</name>
<proteinExistence type="predicted"/>
<sequence>MTKTPRPTIFSPKASPQALPSLHNSNISSSSLRHSLPLEATKSPTRIPIKTSLSLLVPLTSPITDPQNKGQTFSEWTKSLINDKDSCQNSLKIKQTENYSNAFKKAENIYEQLSILYQDLDNLPLSDYDLLMLKKSFLPIEQEDKYAKNTNVGIAEEKNGYLIRPISRIIGRIIGLSKYSSTNEMKKLSNEIENSWIKEQSLTENENMEILKNYAHELVIKCEKLEEVYSIDTSKLKKRLDKKIKELSALHADREEHLRKIEVLNEKYEACKKNLDENEKRHLKEIEDYKNQIAVALEDMHKAKLETSQTADYMKKTTVSNKQKDIEINELKTRIAEISESNTKYISEIFDLKVTLKNIENSLDDANGKSYFLEKCLQDLKNLTAENTVLKESLKCTTDTLNFIDSSYQHLQMSYSKFQQKALETEVCLKTTIEKLKKNQTQNTLQPSPQASPQPENHKFRRYQTMSTPFEIQNNDAALKVTQKISLLEEKLHNIQHDYDKQVKDLIYNRKLIDEKNAIIGQLEEKFESFEEECTKKIRKNVLKEIQSFLEDYRDEIKKRANIGECRVCKKSSLRLVIWPCDNQLCKRTACIGDKCSDCEFQVKIFDLKIMKGLLEEFNTTYLTSECYIGENN</sequence>
<gene>
    <name evidence="3" type="ORF">SteCoe_38172</name>
</gene>
<evidence type="ECO:0000313" key="4">
    <source>
        <dbReference type="Proteomes" id="UP000187209"/>
    </source>
</evidence>